<feature type="region of interest" description="Disordered" evidence="1">
    <location>
        <begin position="233"/>
        <end position="491"/>
    </location>
</feature>
<reference evidence="3" key="2">
    <citation type="journal article" date="2022" name="Proc. Natl. Acad. Sci. U.S.A.">
        <title>Diploid-dominant life cycles characterize the early evolution of Fungi.</title>
        <authorList>
            <person name="Amses K.R."/>
            <person name="Simmons D.R."/>
            <person name="Longcore J.E."/>
            <person name="Mondo S.J."/>
            <person name="Seto K."/>
            <person name="Jeronimo G.H."/>
            <person name="Bonds A.E."/>
            <person name="Quandt C.A."/>
            <person name="Davis W.J."/>
            <person name="Chang Y."/>
            <person name="Federici B.A."/>
            <person name="Kuo A."/>
            <person name="LaButti K."/>
            <person name="Pangilinan J."/>
            <person name="Andreopoulos W."/>
            <person name="Tritt A."/>
            <person name="Riley R."/>
            <person name="Hundley H."/>
            <person name="Johnson J."/>
            <person name="Lipzen A."/>
            <person name="Barry K."/>
            <person name="Lang B.F."/>
            <person name="Cuomo C.A."/>
            <person name="Buchler N.E."/>
            <person name="Grigoriev I.V."/>
            <person name="Spatafora J.W."/>
            <person name="Stajich J.E."/>
            <person name="James T.Y."/>
        </authorList>
    </citation>
    <scope>NUCLEOTIDE SEQUENCE</scope>
    <source>
        <strain evidence="3">AG</strain>
    </source>
</reference>
<dbReference type="GO" id="GO:0005543">
    <property type="term" value="F:phospholipid binding"/>
    <property type="evidence" value="ECO:0007669"/>
    <property type="project" value="TreeGrafter"/>
</dbReference>
<organism evidence="3 4">
    <name type="scientific">Umbelopsis ramanniana AG</name>
    <dbReference type="NCBI Taxonomy" id="1314678"/>
    <lineage>
        <taxon>Eukaryota</taxon>
        <taxon>Fungi</taxon>
        <taxon>Fungi incertae sedis</taxon>
        <taxon>Mucoromycota</taxon>
        <taxon>Mucoromycotina</taxon>
        <taxon>Umbelopsidomycetes</taxon>
        <taxon>Umbelopsidales</taxon>
        <taxon>Umbelopsidaceae</taxon>
        <taxon>Umbelopsis</taxon>
    </lineage>
</organism>
<dbReference type="Pfam" id="PF01417">
    <property type="entry name" value="ENTH"/>
    <property type="match status" value="1"/>
</dbReference>
<sequence length="491" mass="52453">MNSLSQFQIPDLWEVKDVINKVRNVVLNYTEMEAKVHEATNNEPWGASSTLMQEIAQGTFNYQYFNEIMPTLFKRFTEKEAKQWRQIYKALVLLEYLVKNGAERVIDEARSHMATIKILRNFHYIDEKGKDQGINVRNRAKELAELLSDVEKIKAERKKAKHNRNKYTAVSSSSGGGGGYSGGGSSSRYGGFGSDSGYTAGGSGNGGFSAGGGYSGSGGFGGGFDDDFSDSYDKGKYDDDGSFEDDDSSDKSKTKTANSDTNSAVSPKPAKQPVKEVNLFDFDEPTTSHTSTQPTSNVADDDEWGTFSSGGVANDDFDDFQSAAPISSTNTFTAPSAASSKVAAPSKPAQSNDLFDLLGDDSFAPAPSNVSAAPATMNAQNMSSMAPMGQHVTANNPSSPPATTAGKSNDLWSQASSLVSLDSLGKGNNQNKPTVGPSMNSLKSSATASEWSSWANASSKPPMNNFGSFTSQPAQQQQTKPSTNAFDDLLL</sequence>
<feature type="compositionally biased region" description="Low complexity" evidence="1">
    <location>
        <begin position="334"/>
        <end position="349"/>
    </location>
</feature>
<dbReference type="Proteomes" id="UP001206595">
    <property type="component" value="Unassembled WGS sequence"/>
</dbReference>
<dbReference type="FunFam" id="1.25.40.90:FF:000006">
    <property type="entry name" value="Clathrin interactor 1"/>
    <property type="match status" value="1"/>
</dbReference>
<evidence type="ECO:0000259" key="2">
    <source>
        <dbReference type="PROSITE" id="PS50942"/>
    </source>
</evidence>
<feature type="compositionally biased region" description="Polar residues" evidence="1">
    <location>
        <begin position="392"/>
        <end position="440"/>
    </location>
</feature>
<feature type="compositionally biased region" description="Low complexity" evidence="1">
    <location>
        <begin position="362"/>
        <end position="375"/>
    </location>
</feature>
<dbReference type="GO" id="GO:0006897">
    <property type="term" value="P:endocytosis"/>
    <property type="evidence" value="ECO:0007669"/>
    <property type="project" value="TreeGrafter"/>
</dbReference>
<feature type="compositionally biased region" description="Polar residues" evidence="1">
    <location>
        <begin position="324"/>
        <end position="333"/>
    </location>
</feature>
<name>A0AAD5E9B3_UMBRA</name>
<evidence type="ECO:0000313" key="4">
    <source>
        <dbReference type="Proteomes" id="UP001206595"/>
    </source>
</evidence>
<feature type="compositionally biased region" description="Gly residues" evidence="1">
    <location>
        <begin position="174"/>
        <end position="184"/>
    </location>
</feature>
<dbReference type="GO" id="GO:0030125">
    <property type="term" value="C:clathrin vesicle coat"/>
    <property type="evidence" value="ECO:0007669"/>
    <property type="project" value="TreeGrafter"/>
</dbReference>
<keyword evidence="4" id="KW-1185">Reference proteome</keyword>
<dbReference type="GO" id="GO:0030276">
    <property type="term" value="F:clathrin binding"/>
    <property type="evidence" value="ECO:0007669"/>
    <property type="project" value="TreeGrafter"/>
</dbReference>
<dbReference type="GO" id="GO:0005768">
    <property type="term" value="C:endosome"/>
    <property type="evidence" value="ECO:0007669"/>
    <property type="project" value="TreeGrafter"/>
</dbReference>
<dbReference type="GO" id="GO:0005829">
    <property type="term" value="C:cytosol"/>
    <property type="evidence" value="ECO:0007669"/>
    <property type="project" value="GOC"/>
</dbReference>
<dbReference type="AlphaFoldDB" id="A0AAD5E9B3"/>
<feature type="compositionally biased region" description="Low complexity" evidence="1">
    <location>
        <begin position="441"/>
        <end position="459"/>
    </location>
</feature>
<evidence type="ECO:0000256" key="1">
    <source>
        <dbReference type="SAM" id="MobiDB-lite"/>
    </source>
</evidence>
<dbReference type="GeneID" id="75914426"/>
<dbReference type="PROSITE" id="PS50942">
    <property type="entry name" value="ENTH"/>
    <property type="match status" value="1"/>
</dbReference>
<dbReference type="GO" id="GO:0006895">
    <property type="term" value="P:Golgi to endosome transport"/>
    <property type="evidence" value="ECO:0007669"/>
    <property type="project" value="TreeGrafter"/>
</dbReference>
<dbReference type="PANTHER" id="PTHR12276">
    <property type="entry name" value="EPSIN/ENT-RELATED"/>
    <property type="match status" value="1"/>
</dbReference>
<feature type="compositionally biased region" description="Low complexity" evidence="1">
    <location>
        <begin position="285"/>
        <end position="296"/>
    </location>
</feature>
<dbReference type="GO" id="GO:0005886">
    <property type="term" value="C:plasma membrane"/>
    <property type="evidence" value="ECO:0007669"/>
    <property type="project" value="TreeGrafter"/>
</dbReference>
<comment type="caution">
    <text evidence="3">The sequence shown here is derived from an EMBL/GenBank/DDBJ whole genome shotgun (WGS) entry which is preliminary data.</text>
</comment>
<feature type="region of interest" description="Disordered" evidence="1">
    <location>
        <begin position="157"/>
        <end position="184"/>
    </location>
</feature>
<gene>
    <name evidence="3" type="ORF">K450DRAFT_241359</name>
</gene>
<dbReference type="SUPFAM" id="SSF48464">
    <property type="entry name" value="ENTH/VHS domain"/>
    <property type="match status" value="1"/>
</dbReference>
<dbReference type="SMART" id="SM00273">
    <property type="entry name" value="ENTH"/>
    <property type="match status" value="1"/>
</dbReference>
<dbReference type="Gene3D" id="1.25.40.90">
    <property type="match status" value="1"/>
</dbReference>
<dbReference type="InterPro" id="IPR013809">
    <property type="entry name" value="ENTH"/>
</dbReference>
<feature type="compositionally biased region" description="Polar residues" evidence="1">
    <location>
        <begin position="461"/>
        <end position="485"/>
    </location>
</feature>
<feature type="domain" description="ENTH" evidence="2">
    <location>
        <begin position="24"/>
        <end position="157"/>
    </location>
</feature>
<dbReference type="RefSeq" id="XP_051444522.1">
    <property type="nucleotide sequence ID" value="XM_051589081.1"/>
</dbReference>
<proteinExistence type="predicted"/>
<protein>
    <recommendedName>
        <fullName evidence="2">ENTH domain-containing protein</fullName>
    </recommendedName>
</protein>
<accession>A0AAD5E9B3</accession>
<reference evidence="3" key="1">
    <citation type="submission" date="2021-06" db="EMBL/GenBank/DDBJ databases">
        <authorList>
            <consortium name="DOE Joint Genome Institute"/>
            <person name="Mondo S.J."/>
            <person name="Amses K.R."/>
            <person name="Simmons D.R."/>
            <person name="Longcore J.E."/>
            <person name="Seto K."/>
            <person name="Alves G.H."/>
            <person name="Bonds A.E."/>
            <person name="Quandt C.A."/>
            <person name="Davis W.J."/>
            <person name="Chang Y."/>
            <person name="Letcher P.M."/>
            <person name="Powell M.J."/>
            <person name="Kuo A."/>
            <person name="Labutti K."/>
            <person name="Pangilinan J."/>
            <person name="Andreopoulos W."/>
            <person name="Tritt A."/>
            <person name="Riley R."/>
            <person name="Hundley H."/>
            <person name="Johnson J."/>
            <person name="Lipzen A."/>
            <person name="Barry K."/>
            <person name="Berbee M.L."/>
            <person name="Buchler N.E."/>
            <person name="Grigoriev I.V."/>
            <person name="Spatafora J.W."/>
            <person name="Stajich J.E."/>
            <person name="James T.Y."/>
        </authorList>
    </citation>
    <scope>NUCLEOTIDE SEQUENCE</scope>
    <source>
        <strain evidence="3">AG</strain>
    </source>
</reference>
<dbReference type="PANTHER" id="PTHR12276:SF45">
    <property type="entry name" value="CLATHRIN INTERACTOR 1"/>
    <property type="match status" value="1"/>
</dbReference>
<evidence type="ECO:0000313" key="3">
    <source>
        <dbReference type="EMBL" id="KAI8579518.1"/>
    </source>
</evidence>
<dbReference type="InterPro" id="IPR008942">
    <property type="entry name" value="ENTH_VHS"/>
</dbReference>
<dbReference type="EMBL" id="MU620919">
    <property type="protein sequence ID" value="KAI8579518.1"/>
    <property type="molecule type" value="Genomic_DNA"/>
</dbReference>
<dbReference type="CDD" id="cd16992">
    <property type="entry name" value="ENTH_Ent3"/>
    <property type="match status" value="1"/>
</dbReference>